<evidence type="ECO:0000256" key="5">
    <source>
        <dbReference type="ARBA" id="ARBA00022900"/>
    </source>
</evidence>
<dbReference type="Gene3D" id="2.60.120.1540">
    <property type="match status" value="1"/>
</dbReference>
<dbReference type="SMART" id="SM01360">
    <property type="entry name" value="A2M"/>
    <property type="match status" value="1"/>
</dbReference>
<dbReference type="Gene3D" id="1.50.10.20">
    <property type="match status" value="1"/>
</dbReference>
<name>A0A9D4E2J1_DREPO</name>
<dbReference type="Pfam" id="PF07703">
    <property type="entry name" value="A2M_BRD"/>
    <property type="match status" value="1"/>
</dbReference>
<evidence type="ECO:0000256" key="6">
    <source>
        <dbReference type="ARBA" id="ARBA00023157"/>
    </source>
</evidence>
<keyword evidence="5" id="KW-0722">Serine protease inhibitor</keyword>
<dbReference type="Gene3D" id="6.20.50.160">
    <property type="match status" value="1"/>
</dbReference>
<dbReference type="Proteomes" id="UP000828390">
    <property type="component" value="Unassembled WGS sequence"/>
</dbReference>
<dbReference type="Gene3D" id="2.60.40.1940">
    <property type="match status" value="1"/>
</dbReference>
<dbReference type="OrthoDB" id="6359008at2759"/>
<dbReference type="Gene3D" id="2.20.130.20">
    <property type="match status" value="1"/>
</dbReference>
<evidence type="ECO:0000256" key="2">
    <source>
        <dbReference type="ARBA" id="ARBA00010952"/>
    </source>
</evidence>
<dbReference type="Gene3D" id="2.60.40.10">
    <property type="entry name" value="Immunoglobulins"/>
    <property type="match status" value="2"/>
</dbReference>
<dbReference type="InterPro" id="IPR002890">
    <property type="entry name" value="MG2"/>
</dbReference>
<dbReference type="InterPro" id="IPR036595">
    <property type="entry name" value="A-macroglobulin_rcpt-bd_sf"/>
</dbReference>
<keyword evidence="10" id="KW-1185">Reference proteome</keyword>
<dbReference type="InterPro" id="IPR018933">
    <property type="entry name" value="Netrin_module_non-TIMP"/>
</dbReference>
<proteinExistence type="inferred from homology"/>
<protein>
    <recommendedName>
        <fullName evidence="8">NTR domain-containing protein</fullName>
    </recommendedName>
</protein>
<dbReference type="PROSITE" id="PS50189">
    <property type="entry name" value="NTR"/>
    <property type="match status" value="1"/>
</dbReference>
<evidence type="ECO:0000256" key="4">
    <source>
        <dbReference type="ARBA" id="ARBA00022690"/>
    </source>
</evidence>
<evidence type="ECO:0000256" key="3">
    <source>
        <dbReference type="ARBA" id="ARBA00022525"/>
    </source>
</evidence>
<dbReference type="InterPro" id="IPR041555">
    <property type="entry name" value="MG3"/>
</dbReference>
<feature type="domain" description="NTR" evidence="8">
    <location>
        <begin position="1606"/>
        <end position="1745"/>
    </location>
</feature>
<dbReference type="InterPro" id="IPR001134">
    <property type="entry name" value="Netrin_domain"/>
</dbReference>
<keyword evidence="4" id="KW-0646">Protease inhibitor</keyword>
<dbReference type="InterPro" id="IPR009048">
    <property type="entry name" value="A-macroglobulin_rcpt-bd"/>
</dbReference>
<organism evidence="9 10">
    <name type="scientific">Dreissena polymorpha</name>
    <name type="common">Zebra mussel</name>
    <name type="synonym">Mytilus polymorpha</name>
    <dbReference type="NCBI Taxonomy" id="45954"/>
    <lineage>
        <taxon>Eukaryota</taxon>
        <taxon>Metazoa</taxon>
        <taxon>Spiralia</taxon>
        <taxon>Lophotrochozoa</taxon>
        <taxon>Mollusca</taxon>
        <taxon>Bivalvia</taxon>
        <taxon>Autobranchia</taxon>
        <taxon>Heteroconchia</taxon>
        <taxon>Euheterodonta</taxon>
        <taxon>Imparidentia</taxon>
        <taxon>Neoheterodontei</taxon>
        <taxon>Myida</taxon>
        <taxon>Dreissenoidea</taxon>
        <taxon>Dreissenidae</taxon>
        <taxon>Dreissena</taxon>
    </lineage>
</organism>
<reference evidence="9" key="1">
    <citation type="journal article" date="2019" name="bioRxiv">
        <title>The Genome of the Zebra Mussel, Dreissena polymorpha: A Resource for Invasive Species Research.</title>
        <authorList>
            <person name="McCartney M.A."/>
            <person name="Auch B."/>
            <person name="Kono T."/>
            <person name="Mallez S."/>
            <person name="Zhang Y."/>
            <person name="Obille A."/>
            <person name="Becker A."/>
            <person name="Abrahante J.E."/>
            <person name="Garbe J."/>
            <person name="Badalamenti J.P."/>
            <person name="Herman A."/>
            <person name="Mangelson H."/>
            <person name="Liachko I."/>
            <person name="Sullivan S."/>
            <person name="Sone E.D."/>
            <person name="Koren S."/>
            <person name="Silverstein K.A.T."/>
            <person name="Beckman K.B."/>
            <person name="Gohl D.M."/>
        </authorList>
    </citation>
    <scope>NUCLEOTIDE SEQUENCE</scope>
    <source>
        <strain evidence="9">Duluth1</strain>
        <tissue evidence="9">Whole animal</tissue>
    </source>
</reference>
<gene>
    <name evidence="9" type="ORF">DPMN_172131</name>
</gene>
<dbReference type="SMART" id="SM01361">
    <property type="entry name" value="A2M_recep"/>
    <property type="match status" value="1"/>
</dbReference>
<dbReference type="Pfam" id="PF01835">
    <property type="entry name" value="MG2"/>
    <property type="match status" value="1"/>
</dbReference>
<dbReference type="PANTHER" id="PTHR11412:SF166">
    <property type="entry name" value="NTR DOMAIN-CONTAINING PROTEIN"/>
    <property type="match status" value="1"/>
</dbReference>
<evidence type="ECO:0000313" key="9">
    <source>
        <dbReference type="EMBL" id="KAH3770835.1"/>
    </source>
</evidence>
<dbReference type="Pfam" id="PF07678">
    <property type="entry name" value="TED_complement"/>
    <property type="match status" value="1"/>
</dbReference>
<evidence type="ECO:0000313" key="10">
    <source>
        <dbReference type="Proteomes" id="UP000828390"/>
    </source>
</evidence>
<dbReference type="SUPFAM" id="SSF81296">
    <property type="entry name" value="E set domains"/>
    <property type="match status" value="1"/>
</dbReference>
<evidence type="ECO:0000259" key="8">
    <source>
        <dbReference type="PROSITE" id="PS50189"/>
    </source>
</evidence>
<comment type="similarity">
    <text evidence="2">Belongs to the protease inhibitor I39 (alpha-2-macroglobulin) family.</text>
</comment>
<dbReference type="Gene3D" id="2.60.40.690">
    <property type="entry name" value="Alpha-macroglobulin, receptor-binding domain"/>
    <property type="match status" value="1"/>
</dbReference>
<feature type="chain" id="PRO_5039159524" description="NTR domain-containing protein" evidence="7">
    <location>
        <begin position="19"/>
        <end position="1747"/>
    </location>
</feature>
<sequence length="1747" mass="195292">MDTLFVLIFCACASGVQGNIFRNYHYVIAPNVIRLDSQEKFLVGILGSNRTLQLDIWFEYLEQQLLRQSVWIYSPETPVLVTFKVTANDLFANVEDVKKTRNKPKTIRLVCQDNLNNKQIQDIPLSFKSGYLIVQTDKPLYNPTQTVNVRVLAMDENMKPVKNKYLEIDLINPSNMAVGRKPFPPGSSINGFYRCDFELPPFPEIGTWTIKAKFGDMLETYAIAPIDVREFVLPTFGIHLETTPAYILPTDDTVSVAITAMYVYGKAVDGTARLLFDIRREGEVSNNKTIFTMENVLQLSSTGTAQFTIDIKSLKANKGGSFPAGGVLELSATVHESATGKEESEFDDSVKFVRAPYIFDLSRSKTTFRKGSIYYLQVLALNVLGIKAANITFNVEVYNANRIIHSLTRRTDSSGQSLEDLQSGVFANPGTYTLKVFTPGFSNYGEQIQLQPFTADETNNIVVEKVDLEGHPQMRATTNIQKHNEYTGILFVVFARGKIVYHAHRTAAMHLSVPLGEDIIAKLAPVGRIVAFYVDKRSDTVVADSLSFYIESDQRKNKLKIEPAKQQVLPGASSPLSVFGPSGMWVGFNVIDKALLLLNSDKTLTHDKLLKEIGNHDLGCGAGSGTTTEEILKNAGVTLLISTGTLNKDRLQRHSEGCMGTKRRRRSLTECLYGADLLCCSEGIEYANEVKTNYTDALKTRESDYEVEEPVPNIVCYARVRQLAKWYGELPHKCLMAYYRSCLDTLTDALSETLLASGRSVFDSQTQYQMDIDRLPGRMLTVRRQFDTSFFFEEHMISGSNFTHNLKFRDSITEWTIQAIGISEDDGPHIAESKDVKTFKDFFVQVDLPYKATRKELFNVKVTVFNYVQTELTARVYLKGVDKLCYGTTPGQNSPPQTLTLPPNSAKSMLFGVIALEEGKRPITVSALVVDDHQPYVDIVEKQLYVVNEGIQERKTITVCLDPANKSKSCINSPEVTRNQPSFSGIRPSVTMTVDLTLPVSALRGSGLANAYLSTNMMSKPVDTVIHGVGGMLNMPGGCCQQTFWSTVPVVTGLYYLKQTGTITEQQKQSGHMFLSNGIQLLTVKGCINSDGSLNTHHFYRPALWITAFVVRVMCQAEQAVPGSFGRSRIEQMLGYLSTRTRDGYDNFIDLNPIYSSKDFGPSLTAYVLATMQECQDRTQSIQNSIQTSISALERLSDSTLIANPYLLAISTYALALSNSTSKERFFTRLRDMKRDDGDRMYWSKSIGLSDADTIETTAYALLAHLQFDDMHSSQKIAAWLTQNVRGSGSWLTTKDSAVAFQAVAAFSARNYIPEVDLETRIESGDGQWVKTNHLSNQNTVLNTLIPGLKVPNGDTLKVRVTGVGTGILKIDLFYSRLAEEDEICPFEISPIKIKDVITEIADNQEIRLIDPQRPCDVCGYCPESESVNVNISLLQRRQKRQVQEERPILKCVEFSVRTKSPSYEAGMSIVEVNLETGVRVVESDLKILQSNYTVFPLYEMPTDGKGFIIFYLSKITSRPINFIFRLKDDFSGNETTRQGASVRVYDYYNPEKTCMKQYSINPNKANTVAMACERGEQCKCVQSQCSQPVDDELFRMASAFAKANAAQKRTLPKPVDKLMEYACNFEKANYVVHVTIITVANDTQRNVRFASSTVKDVLLQGGGNIQVGDEIDFEWQTDCEHPAFEVGQPYYVIGKDISRLIDGDVKSVRYDLMGTTLVINPRYKDLLGRAMNNFAAELKKNNGCTN</sequence>
<evidence type="ECO:0000256" key="1">
    <source>
        <dbReference type="ARBA" id="ARBA00004613"/>
    </source>
</evidence>
<keyword evidence="6" id="KW-1015">Disulfide bond</keyword>
<accession>A0A9D4E2J1</accession>
<keyword evidence="7" id="KW-0732">Signal</keyword>
<dbReference type="SUPFAM" id="SSF48239">
    <property type="entry name" value="Terpenoid cyclases/Protein prenyltransferases"/>
    <property type="match status" value="1"/>
</dbReference>
<comment type="subcellular location">
    <subcellularLocation>
        <location evidence="1">Secreted</location>
    </subcellularLocation>
</comment>
<dbReference type="InterPro" id="IPR008993">
    <property type="entry name" value="TIMP-like_OB-fold"/>
</dbReference>
<evidence type="ECO:0000256" key="7">
    <source>
        <dbReference type="SAM" id="SignalP"/>
    </source>
</evidence>
<dbReference type="InterPro" id="IPR011626">
    <property type="entry name" value="Alpha-macroglobulin_TED"/>
</dbReference>
<dbReference type="Pfam" id="PF01759">
    <property type="entry name" value="NTR"/>
    <property type="match status" value="1"/>
</dbReference>
<dbReference type="GO" id="GO:0005615">
    <property type="term" value="C:extracellular space"/>
    <property type="evidence" value="ECO:0007669"/>
    <property type="project" value="InterPro"/>
</dbReference>
<dbReference type="InterPro" id="IPR011625">
    <property type="entry name" value="A2M_N_BRD"/>
</dbReference>
<dbReference type="GO" id="GO:0004867">
    <property type="term" value="F:serine-type endopeptidase inhibitor activity"/>
    <property type="evidence" value="ECO:0007669"/>
    <property type="project" value="UniProtKB-KW"/>
</dbReference>
<dbReference type="InterPro" id="IPR008930">
    <property type="entry name" value="Terpenoid_cyclase/PrenylTrfase"/>
</dbReference>
<dbReference type="Pfam" id="PF17791">
    <property type="entry name" value="MG3"/>
    <property type="match status" value="1"/>
</dbReference>
<dbReference type="InterPro" id="IPR001599">
    <property type="entry name" value="Macroglobln_a2"/>
</dbReference>
<dbReference type="SMART" id="SM01359">
    <property type="entry name" value="A2M_N_2"/>
    <property type="match status" value="1"/>
</dbReference>
<dbReference type="Gene3D" id="2.60.40.1930">
    <property type="match status" value="3"/>
</dbReference>
<comment type="caution">
    <text evidence="9">The sequence shown here is derived from an EMBL/GenBank/DDBJ whole genome shotgun (WGS) entry which is preliminary data.</text>
</comment>
<dbReference type="Gene3D" id="2.40.50.120">
    <property type="match status" value="1"/>
</dbReference>
<dbReference type="EMBL" id="JAIWYP010000009">
    <property type="protein sequence ID" value="KAH3770835.1"/>
    <property type="molecule type" value="Genomic_DNA"/>
</dbReference>
<reference evidence="9" key="2">
    <citation type="submission" date="2020-11" db="EMBL/GenBank/DDBJ databases">
        <authorList>
            <person name="McCartney M.A."/>
            <person name="Auch B."/>
            <person name="Kono T."/>
            <person name="Mallez S."/>
            <person name="Becker A."/>
            <person name="Gohl D.M."/>
            <person name="Silverstein K.A.T."/>
            <person name="Koren S."/>
            <person name="Bechman K.B."/>
            <person name="Herman A."/>
            <person name="Abrahante J.E."/>
            <person name="Garbe J."/>
        </authorList>
    </citation>
    <scope>NUCLEOTIDE SEQUENCE</scope>
    <source>
        <strain evidence="9">Duluth1</strain>
        <tissue evidence="9">Whole animal</tissue>
    </source>
</reference>
<dbReference type="PANTHER" id="PTHR11412">
    <property type="entry name" value="MACROGLOBULIN / COMPLEMENT"/>
    <property type="match status" value="1"/>
</dbReference>
<dbReference type="SUPFAM" id="SSF49410">
    <property type="entry name" value="Alpha-macroglobulin receptor domain"/>
    <property type="match status" value="1"/>
</dbReference>
<dbReference type="InterPro" id="IPR014756">
    <property type="entry name" value="Ig_E-set"/>
</dbReference>
<dbReference type="Pfam" id="PF07677">
    <property type="entry name" value="A2M_recep"/>
    <property type="match status" value="1"/>
</dbReference>
<feature type="signal peptide" evidence="7">
    <location>
        <begin position="1"/>
        <end position="18"/>
    </location>
</feature>
<keyword evidence="3" id="KW-0964">Secreted</keyword>
<dbReference type="Pfam" id="PF00207">
    <property type="entry name" value="A2M"/>
    <property type="match status" value="1"/>
</dbReference>
<dbReference type="SUPFAM" id="SSF50242">
    <property type="entry name" value="TIMP-like"/>
    <property type="match status" value="1"/>
</dbReference>
<dbReference type="InterPro" id="IPR013783">
    <property type="entry name" value="Ig-like_fold"/>
</dbReference>
<dbReference type="InterPro" id="IPR050473">
    <property type="entry name" value="A2M/Complement_sys"/>
</dbReference>